<evidence type="ECO:0000256" key="1">
    <source>
        <dbReference type="SAM" id="MobiDB-lite"/>
    </source>
</evidence>
<dbReference type="Proteomes" id="UP000226442">
    <property type="component" value="Unassembled WGS sequence"/>
</dbReference>
<feature type="region of interest" description="Disordered" evidence="1">
    <location>
        <begin position="115"/>
        <end position="166"/>
    </location>
</feature>
<dbReference type="RefSeq" id="WP_096828561.1">
    <property type="nucleotide sequence ID" value="NZ_NXIB02000014.1"/>
</dbReference>
<sequence>MRLQNIKLLTSATLSVLVSALSVSPTMANPATLIAQTQSTSTANTESITGIVKSIVGDIITIRPENERYRTLRIQKCVLKITALVPGMKVKAIYRGSQVENLMVLAKYKVVPSPVASPATPRVEAPPAPEPITPRPAPAPRIQPQTPRPIPAPAPRVQPRPVRGLW</sequence>
<dbReference type="EMBL" id="NXIB02000014">
    <property type="protein sequence ID" value="PHX56684.1"/>
    <property type="molecule type" value="Genomic_DNA"/>
</dbReference>
<feature type="chain" id="PRO_5013794296" evidence="2">
    <location>
        <begin position="29"/>
        <end position="166"/>
    </location>
</feature>
<name>A0A2G4F4H4_9CYAN</name>
<organism evidence="3 4">
    <name type="scientific">Tychonema bourrellyi FEM_GT703</name>
    <dbReference type="NCBI Taxonomy" id="2040638"/>
    <lineage>
        <taxon>Bacteria</taxon>
        <taxon>Bacillati</taxon>
        <taxon>Cyanobacteriota</taxon>
        <taxon>Cyanophyceae</taxon>
        <taxon>Oscillatoriophycideae</taxon>
        <taxon>Oscillatoriales</taxon>
        <taxon>Microcoleaceae</taxon>
        <taxon>Tychonema</taxon>
    </lineage>
</organism>
<proteinExistence type="predicted"/>
<feature type="signal peptide" evidence="2">
    <location>
        <begin position="1"/>
        <end position="28"/>
    </location>
</feature>
<protein>
    <submittedName>
        <fullName evidence="3">Autotransporter</fullName>
    </submittedName>
</protein>
<dbReference type="AlphaFoldDB" id="A0A2G4F4H4"/>
<evidence type="ECO:0000256" key="2">
    <source>
        <dbReference type="SAM" id="SignalP"/>
    </source>
</evidence>
<evidence type="ECO:0000313" key="4">
    <source>
        <dbReference type="Proteomes" id="UP000226442"/>
    </source>
</evidence>
<gene>
    <name evidence="3" type="ORF">CP500_004105</name>
</gene>
<feature type="compositionally biased region" description="Pro residues" evidence="1">
    <location>
        <begin position="124"/>
        <end position="158"/>
    </location>
</feature>
<keyword evidence="4" id="KW-1185">Reference proteome</keyword>
<keyword evidence="2" id="KW-0732">Signal</keyword>
<dbReference type="OrthoDB" id="583619at2"/>
<accession>A0A2G4F4H4</accession>
<comment type="caution">
    <text evidence="3">The sequence shown here is derived from an EMBL/GenBank/DDBJ whole genome shotgun (WGS) entry which is preliminary data.</text>
</comment>
<reference evidence="3" key="1">
    <citation type="submission" date="2017-10" db="EMBL/GenBank/DDBJ databases">
        <title>Draft genome sequence of the planktic cyanobacteria Tychonema bourrellyi isolated from alpine lentic freshwater.</title>
        <authorList>
            <person name="Tett A."/>
            <person name="Armanini F."/>
            <person name="Asnicar F."/>
            <person name="Boscaini A."/>
            <person name="Pasolli E."/>
            <person name="Zolfo M."/>
            <person name="Donati C."/>
            <person name="Salmaso N."/>
            <person name="Segata N."/>
        </authorList>
    </citation>
    <scope>NUCLEOTIDE SEQUENCE</scope>
    <source>
        <strain evidence="3">FEM_GT703</strain>
    </source>
</reference>
<evidence type="ECO:0000313" key="3">
    <source>
        <dbReference type="EMBL" id="PHX56684.1"/>
    </source>
</evidence>